<organism evidence="1 2">
    <name type="scientific">Phaeodactylibacter xiamenensis</name>
    <dbReference type="NCBI Taxonomy" id="1524460"/>
    <lineage>
        <taxon>Bacteria</taxon>
        <taxon>Pseudomonadati</taxon>
        <taxon>Bacteroidota</taxon>
        <taxon>Saprospiria</taxon>
        <taxon>Saprospirales</taxon>
        <taxon>Haliscomenobacteraceae</taxon>
        <taxon>Phaeodactylibacter</taxon>
    </lineage>
</organism>
<protein>
    <submittedName>
        <fullName evidence="1">Uncharacterized protein</fullName>
    </submittedName>
</protein>
<reference evidence="1 2" key="1">
    <citation type="journal article" date="2014" name="Int. J. Syst. Evol. Microbiol.">
        <title>Phaeodactylibacter xiamenensis gen. nov., sp. nov., a member of the family Saprospiraceae isolated from the marine alga Phaeodactylum tricornutum.</title>
        <authorList>
            <person name="Chen Z.Jr."/>
            <person name="Lei X."/>
            <person name="Lai Q."/>
            <person name="Li Y."/>
            <person name="Zhang B."/>
            <person name="Zhang J."/>
            <person name="Zhang H."/>
            <person name="Yang L."/>
            <person name="Zheng W."/>
            <person name="Tian Y."/>
            <person name="Yu Z."/>
            <person name="Xu H.Jr."/>
            <person name="Zheng T."/>
        </authorList>
    </citation>
    <scope>NUCLEOTIDE SEQUENCE [LARGE SCALE GENOMIC DNA]</scope>
    <source>
        <strain evidence="1 2">KD52</strain>
    </source>
</reference>
<dbReference type="PROSITE" id="PS51257">
    <property type="entry name" value="PROKAR_LIPOPROTEIN"/>
    <property type="match status" value="1"/>
</dbReference>
<accession>A0A098SD01</accession>
<dbReference type="OrthoDB" id="1454810at2"/>
<gene>
    <name evidence="1" type="ORF">IX84_06050</name>
</gene>
<sequence length="252" mass="28160">MRIVFVLFTLALLGFGCTKDSLSLSKLKETLTLIDIYRAVTNESLDASLTIDNYQANFGFSEEDRVTLVSTACVPGKDICKYSSIAVDDLQLKFEEGTNRYPHDPIYNDLFGKTVSVSLLEGEGVIGRNGILTQLYIPHALEVDINEVPQLSNSFVLNWNADQMNELGVYIIVQYAAVENPNFVDDFPEEIVNYIQTEDDGSYVFQVNDFPDIPEGSLVTLKIIRGAFELAEEGEDLIRVFALSHVTGYARF</sequence>
<evidence type="ECO:0000313" key="1">
    <source>
        <dbReference type="EMBL" id="KGE88867.1"/>
    </source>
</evidence>
<dbReference type="EMBL" id="JPOS01000014">
    <property type="protein sequence ID" value="KGE88867.1"/>
    <property type="molecule type" value="Genomic_DNA"/>
</dbReference>
<evidence type="ECO:0000313" key="2">
    <source>
        <dbReference type="Proteomes" id="UP000029736"/>
    </source>
</evidence>
<dbReference type="Proteomes" id="UP000029736">
    <property type="component" value="Unassembled WGS sequence"/>
</dbReference>
<dbReference type="RefSeq" id="WP_044217444.1">
    <property type="nucleotide sequence ID" value="NZ_CAKZLC010000246.1"/>
</dbReference>
<proteinExistence type="predicted"/>
<dbReference type="AlphaFoldDB" id="A0A098SD01"/>
<keyword evidence="2" id="KW-1185">Reference proteome</keyword>
<name>A0A098SD01_9BACT</name>
<comment type="caution">
    <text evidence="1">The sequence shown here is derived from an EMBL/GenBank/DDBJ whole genome shotgun (WGS) entry which is preliminary data.</text>
</comment>